<name>A0ACC5YSE3_9TELE</name>
<gene>
    <name evidence="1" type="ORF">PDJAM_G00038700</name>
</gene>
<feature type="non-terminal residue" evidence="1">
    <location>
        <position position="1"/>
    </location>
</feature>
<reference evidence="1" key="1">
    <citation type="submission" date="2020-02" db="EMBL/GenBank/DDBJ databases">
        <title>Genome sequencing of the panga catfish, Pangasius djambal.</title>
        <authorList>
            <person name="Wen M."/>
            <person name="Zahm M."/>
            <person name="Roques C."/>
            <person name="Cabau C."/>
            <person name="Klopp C."/>
            <person name="Donnadieu C."/>
            <person name="Jouanno E."/>
            <person name="Avarre J.-C."/>
            <person name="Campet M."/>
            <person name="Ha T."/>
            <person name="Dugue R."/>
            <person name="Lampietro C."/>
            <person name="Louis A."/>
            <person name="Herpin A."/>
            <person name="Echchiki A."/>
            <person name="Berthelot C."/>
            <person name="Parey E."/>
            <person name="Roest-Crollius H."/>
            <person name="Braasch I."/>
            <person name="Postlethwait J.H."/>
            <person name="Bobe J."/>
            <person name="Montfort J."/>
            <person name="Bouchez O."/>
            <person name="Begum T."/>
            <person name="Schartl M."/>
            <person name="Gustiano R."/>
            <person name="Guiguen Y."/>
        </authorList>
    </citation>
    <scope>NUCLEOTIDE SEQUENCE</scope>
    <source>
        <strain evidence="1">Pdj_M5554</strain>
    </source>
</reference>
<protein>
    <submittedName>
        <fullName evidence="1">Uncharacterized protein</fullName>
    </submittedName>
</protein>
<accession>A0ACC5YSE3</accession>
<organism evidence="1 2">
    <name type="scientific">Pangasius djambal</name>
    <dbReference type="NCBI Taxonomy" id="1691987"/>
    <lineage>
        <taxon>Eukaryota</taxon>
        <taxon>Metazoa</taxon>
        <taxon>Chordata</taxon>
        <taxon>Craniata</taxon>
        <taxon>Vertebrata</taxon>
        <taxon>Euteleostomi</taxon>
        <taxon>Actinopterygii</taxon>
        <taxon>Neopterygii</taxon>
        <taxon>Teleostei</taxon>
        <taxon>Ostariophysi</taxon>
        <taxon>Siluriformes</taxon>
        <taxon>Pangasiidae</taxon>
        <taxon>Pangasius</taxon>
    </lineage>
</organism>
<dbReference type="EMBL" id="CM040986">
    <property type="protein sequence ID" value="MCJ8738685.1"/>
    <property type="molecule type" value="Genomic_DNA"/>
</dbReference>
<proteinExistence type="predicted"/>
<evidence type="ECO:0000313" key="1">
    <source>
        <dbReference type="EMBL" id="MCJ8738685.1"/>
    </source>
</evidence>
<keyword evidence="2" id="KW-1185">Reference proteome</keyword>
<dbReference type="Proteomes" id="UP000830395">
    <property type="component" value="Chromosome 12"/>
</dbReference>
<comment type="caution">
    <text evidence="1">The sequence shown here is derived from an EMBL/GenBank/DDBJ whole genome shotgun (WGS) entry which is preliminary data.</text>
</comment>
<evidence type="ECO:0000313" key="2">
    <source>
        <dbReference type="Proteomes" id="UP000830395"/>
    </source>
</evidence>
<sequence length="560" mass="62056">SDQDRRGEDRSDQDRRGEVRSGQERRGQVRRGVMMFTECYQDTCSVVALAVRRGECRLLQRLLRKGHSVDVKDNRGWNALHEAAAGGHAQCVRLLLSVSDSCEDYVNSLTHNSETPLYFAAKNGHLRAARRLIRAGADLNKMSNDLSSPLFAAVDSGHKEVVELLVSEGAEVNGTHFISGWSCLHQAVYKGHTEIVKFLVSVCSLEAVDDYGITPLFVAAQYGHHQCLQILANAGANVNCQAKDMATPLLIAAQEGHLSCVELLLAHKADPNLYCNEDQWQLPIHAAAQFSRISILEKLIPVTDRKCDRGKGKVSPVYLAVLSGQAESLRPLLREGYSPDAQSCREFGYCCPLDMALWCNSWNAGSDFHQSREITKMLLANGACVSLATYILTLQGHVPEHLSLILEYSGLPKGEQLEALVQAALNKVAHASFWLPVLLKAGLDPLLLLQQKMLEEAESRVLNFFLEFINWKTLPSTLLHILSQRRAENTWTPHKHFESVPDLTHLCRLAVRATVGSDALSKPSFVRQLPVPTLLQDYLQFNDISSACTFTASANRESPN</sequence>